<name>A0A2S1SXZ4_9ACTN</name>
<organism evidence="1 2">
    <name type="scientific">Streptomyces tirandamycinicus</name>
    <dbReference type="NCBI Taxonomy" id="2174846"/>
    <lineage>
        <taxon>Bacteria</taxon>
        <taxon>Bacillati</taxon>
        <taxon>Actinomycetota</taxon>
        <taxon>Actinomycetes</taxon>
        <taxon>Kitasatosporales</taxon>
        <taxon>Streptomycetaceae</taxon>
        <taxon>Streptomyces</taxon>
    </lineage>
</organism>
<dbReference type="AlphaFoldDB" id="A0A2S1SXZ4"/>
<dbReference type="RefSeq" id="WP_108907534.1">
    <property type="nucleotide sequence ID" value="NZ_CP029188.1"/>
</dbReference>
<dbReference type="OrthoDB" id="4520934at2"/>
<dbReference type="EMBL" id="CP029188">
    <property type="protein sequence ID" value="AWI31259.1"/>
    <property type="molecule type" value="Genomic_DNA"/>
</dbReference>
<reference evidence="1 2" key="1">
    <citation type="submission" date="2018-05" db="EMBL/GenBank/DDBJ databases">
        <title>Complete genome sequence of sponge-derived Streptomyces sp. HNM0039.</title>
        <authorList>
            <person name="Huang X."/>
            <person name="Zhou S."/>
        </authorList>
    </citation>
    <scope>NUCLEOTIDE SEQUENCE [LARGE SCALE GENOMIC DNA]</scope>
    <source>
        <strain evidence="1 2">HNM0039</strain>
    </source>
</reference>
<evidence type="ECO:0008006" key="3">
    <source>
        <dbReference type="Google" id="ProtNLM"/>
    </source>
</evidence>
<evidence type="ECO:0000313" key="2">
    <source>
        <dbReference type="Proteomes" id="UP000244900"/>
    </source>
</evidence>
<keyword evidence="2" id="KW-1185">Reference proteome</keyword>
<dbReference type="KEGG" id="stir:DDW44_22615"/>
<sequence>MSKQSAKAKAGFGAALVAGLQTRGQGAQLPAQTSAQTAVDLTPEARLTELEGRIEASIGQYQQSVRQLQLRHRQELGLLLEEIRDGELFILAGYEKFGHYIKGRWGWDRSYAYRLMDLALVRRALAPLGAAVVDTLPESQARTIAPVVRQQGDLAAQQLFKEARQDATESGRKLTAAVISRRAEQFTASAQSLSDSAGEDDVVDAELVDDDAAAELVNADIRAAAAAAEKAVRLLDEALARNVAPFDAGEANQDLSRIRSAAVKLGNRAHPATA</sequence>
<accession>A0A2S1SXZ4</accession>
<gene>
    <name evidence="1" type="ORF">DDW44_22615</name>
</gene>
<dbReference type="Proteomes" id="UP000244900">
    <property type="component" value="Chromosome"/>
</dbReference>
<protein>
    <recommendedName>
        <fullName evidence="3">DUF3102 domain-containing protein</fullName>
    </recommendedName>
</protein>
<evidence type="ECO:0000313" key="1">
    <source>
        <dbReference type="EMBL" id="AWI31259.1"/>
    </source>
</evidence>
<proteinExistence type="predicted"/>